<feature type="region of interest" description="Disordered" evidence="2">
    <location>
        <begin position="437"/>
        <end position="474"/>
    </location>
</feature>
<feature type="compositionally biased region" description="Acidic residues" evidence="2">
    <location>
        <begin position="465"/>
        <end position="474"/>
    </location>
</feature>
<dbReference type="Proteomes" id="UP000320333">
    <property type="component" value="Unassembled WGS sequence"/>
</dbReference>
<dbReference type="Gene3D" id="2.130.10.10">
    <property type="entry name" value="YVTN repeat-like/Quinoprotein amine dehydrogenase"/>
    <property type="match status" value="3"/>
</dbReference>
<feature type="repeat" description="WD" evidence="1">
    <location>
        <begin position="614"/>
        <end position="646"/>
    </location>
</feature>
<proteinExistence type="predicted"/>
<evidence type="ECO:0000256" key="1">
    <source>
        <dbReference type="PROSITE-ProRule" id="PRU00221"/>
    </source>
</evidence>
<organism evidence="3 4">
    <name type="scientific">Chytriomyces confervae</name>
    <dbReference type="NCBI Taxonomy" id="246404"/>
    <lineage>
        <taxon>Eukaryota</taxon>
        <taxon>Fungi</taxon>
        <taxon>Fungi incertae sedis</taxon>
        <taxon>Chytridiomycota</taxon>
        <taxon>Chytridiomycota incertae sedis</taxon>
        <taxon>Chytridiomycetes</taxon>
        <taxon>Chytridiales</taxon>
        <taxon>Chytriomycetaceae</taxon>
        <taxon>Chytriomyces</taxon>
    </lineage>
</organism>
<dbReference type="InterPro" id="IPR036322">
    <property type="entry name" value="WD40_repeat_dom_sf"/>
</dbReference>
<name>A0A507FNB5_9FUNG</name>
<reference evidence="3 4" key="1">
    <citation type="journal article" date="2019" name="Sci. Rep.">
        <title>Comparative genomics of chytrid fungi reveal insights into the obligate biotrophic and pathogenic lifestyle of Synchytrium endobioticum.</title>
        <authorList>
            <person name="van de Vossenberg B.T.L.H."/>
            <person name="Warris S."/>
            <person name="Nguyen H.D.T."/>
            <person name="van Gent-Pelzer M.P.E."/>
            <person name="Joly D.L."/>
            <person name="van de Geest H.C."/>
            <person name="Bonants P.J.M."/>
            <person name="Smith D.S."/>
            <person name="Levesque C.A."/>
            <person name="van der Lee T.A.J."/>
        </authorList>
    </citation>
    <scope>NUCLEOTIDE SEQUENCE [LARGE SCALE GENOMIC DNA]</scope>
    <source>
        <strain evidence="3 4">CBS 675.73</strain>
    </source>
</reference>
<dbReference type="STRING" id="246404.A0A507FNB5"/>
<dbReference type="PROSITE" id="PS50082">
    <property type="entry name" value="WD_REPEATS_2"/>
    <property type="match status" value="2"/>
</dbReference>
<dbReference type="InterPro" id="IPR001680">
    <property type="entry name" value="WD40_rpt"/>
</dbReference>
<dbReference type="Pfam" id="PF00400">
    <property type="entry name" value="WD40"/>
    <property type="match status" value="3"/>
</dbReference>
<keyword evidence="1" id="KW-0853">WD repeat</keyword>
<dbReference type="PROSITE" id="PS50294">
    <property type="entry name" value="WD_REPEATS_REGION"/>
    <property type="match status" value="2"/>
</dbReference>
<keyword evidence="4" id="KW-1185">Reference proteome</keyword>
<feature type="repeat" description="WD" evidence="1">
    <location>
        <begin position="528"/>
        <end position="570"/>
    </location>
</feature>
<dbReference type="PANTHER" id="PTHR44080">
    <property type="entry name" value="E3 UBIQUITIN-PROTEIN LIGASE COP1"/>
    <property type="match status" value="1"/>
</dbReference>
<comment type="caution">
    <text evidence="3">The sequence shown here is derived from an EMBL/GenBank/DDBJ whole genome shotgun (WGS) entry which is preliminary data.</text>
</comment>
<evidence type="ECO:0000313" key="4">
    <source>
        <dbReference type="Proteomes" id="UP000320333"/>
    </source>
</evidence>
<dbReference type="SMART" id="SM00320">
    <property type="entry name" value="WD40"/>
    <property type="match status" value="6"/>
</dbReference>
<dbReference type="InterPro" id="IPR042755">
    <property type="entry name" value="COP1"/>
</dbReference>
<dbReference type="GO" id="GO:0061630">
    <property type="term" value="F:ubiquitin protein ligase activity"/>
    <property type="evidence" value="ECO:0007669"/>
    <property type="project" value="InterPro"/>
</dbReference>
<evidence type="ECO:0000256" key="2">
    <source>
        <dbReference type="SAM" id="MobiDB-lite"/>
    </source>
</evidence>
<dbReference type="AlphaFoldDB" id="A0A507FNB5"/>
<dbReference type="EMBL" id="QEAP01000014">
    <property type="protein sequence ID" value="TPX77794.1"/>
    <property type="molecule type" value="Genomic_DNA"/>
</dbReference>
<protein>
    <submittedName>
        <fullName evidence="3">Uncharacterized protein</fullName>
    </submittedName>
</protein>
<feature type="compositionally biased region" description="Polar residues" evidence="2">
    <location>
        <begin position="448"/>
        <end position="462"/>
    </location>
</feature>
<feature type="region of interest" description="Disordered" evidence="2">
    <location>
        <begin position="1"/>
        <end position="26"/>
    </location>
</feature>
<dbReference type="OrthoDB" id="273771at2759"/>
<sequence>MQSDPHLLGNPSSSNGRSRHSVAANVGAEGPTIREIDTMLAALTEQRRLLASNERLIQLELLRRFLSRSKLAKERQLRELMQTINCINNDLAAVDAELSEFSTSPSTLSVSQHSVKDLSQTFSSIIDSQNVPSTPITTNPAIQRASASITTASSVCSSPIPSQQLPSLTTPAWGVNVVQAPLTGDVSAFIGASSRKRVHSEMDESEPLLTPPPLVEIVSDPHPHRLKQSLPDPMQRLLRSRMTRVDAHFDNLLDNYCEWRRTAQIPILHGSIPMTTNIQIPTSLSSFTPASLQSKPFISSNLISTDEPLLRGVEPFSASCKTFAESLSCISRVSSYKTLARINYADKLVSGTGSGAIAGAGSSGNGSGGPSSIVSAIEFDRDDEFFATAGVTRKVKIYEFESVVKDWTAEFGGGGNGDAHTARRKGFVTKPASGPVFVTDSLRDDPWNKSSNEANGYAQKSTDGSDNEDEDDDLMDAIPRYPILEMNGRSKISCLSWNSHYKSHLAASDYEGIVTLWDSTSGRAIQEFEEHEKRVWSVDFNTSDPLLLASGSDDCKVKIWSANQRGSVQTIESKANICSVKWNPVSDRHIAFGSADHHIHYYDLRNAASPLYILEGHKKAVSYVKFISNNEIVSASTDSTLKLWSLGASSGDATSKTMYDEVPTTLLGPITSPSVFGPLSTFIERNLTENIMQSDIFRKSAASVLSLPKTPTKHSGIMETDTPFLHGSYHLPDERPRNIRSFSGHVNEKNFVGLSVNCSGDFIACGSENNSVYTYSKNLVNPLIVHRFGNALDTVTGLEVADADPYHFVSSVCWKKKDPDVLMAANSVGGVKVMKMV</sequence>
<dbReference type="SUPFAM" id="SSF50978">
    <property type="entry name" value="WD40 repeat-like"/>
    <property type="match status" value="1"/>
</dbReference>
<evidence type="ECO:0000313" key="3">
    <source>
        <dbReference type="EMBL" id="TPX77794.1"/>
    </source>
</evidence>
<accession>A0A507FNB5</accession>
<gene>
    <name evidence="3" type="ORF">CcCBS67573_g00921</name>
</gene>
<dbReference type="InterPro" id="IPR015943">
    <property type="entry name" value="WD40/YVTN_repeat-like_dom_sf"/>
</dbReference>